<organism evidence="2 3">
    <name type="scientific">Sphingomonas ginsenosidimutans</name>
    <dbReference type="NCBI Taxonomy" id="862134"/>
    <lineage>
        <taxon>Bacteria</taxon>
        <taxon>Pseudomonadati</taxon>
        <taxon>Pseudomonadota</taxon>
        <taxon>Alphaproteobacteria</taxon>
        <taxon>Sphingomonadales</taxon>
        <taxon>Sphingomonadaceae</taxon>
        <taxon>Sphingomonas</taxon>
    </lineage>
</organism>
<gene>
    <name evidence="2" type="ORF">COA17_00815</name>
</gene>
<accession>A0A2A4I284</accession>
<dbReference type="Proteomes" id="UP000218784">
    <property type="component" value="Unassembled WGS sequence"/>
</dbReference>
<evidence type="ECO:0000313" key="2">
    <source>
        <dbReference type="EMBL" id="PCG10045.1"/>
    </source>
</evidence>
<keyword evidence="3" id="KW-1185">Reference proteome</keyword>
<proteinExistence type="predicted"/>
<evidence type="ECO:0000313" key="3">
    <source>
        <dbReference type="Proteomes" id="UP000218784"/>
    </source>
</evidence>
<dbReference type="AlphaFoldDB" id="A0A2A4I284"/>
<dbReference type="Pfam" id="PF11259">
    <property type="entry name" value="DUF3060"/>
    <property type="match status" value="1"/>
</dbReference>
<comment type="caution">
    <text evidence="2">The sequence shown here is derived from an EMBL/GenBank/DDBJ whole genome shotgun (WGS) entry which is preliminary data.</text>
</comment>
<feature type="signal peptide" evidence="1">
    <location>
        <begin position="1"/>
        <end position="23"/>
    </location>
</feature>
<feature type="chain" id="PRO_5012788404" evidence="1">
    <location>
        <begin position="24"/>
        <end position="115"/>
    </location>
</feature>
<name>A0A2A4I284_9SPHN</name>
<reference evidence="2 3" key="1">
    <citation type="submission" date="2017-09" db="EMBL/GenBank/DDBJ databases">
        <title>Sphingomonas ginsenosidimutans KACC 14949, whole genome shotgun sequence.</title>
        <authorList>
            <person name="Feng G."/>
            <person name="Zhu H."/>
        </authorList>
    </citation>
    <scope>NUCLEOTIDE SEQUENCE [LARGE SCALE GENOMIC DNA]</scope>
    <source>
        <strain evidence="2 3">KACC 14949</strain>
    </source>
</reference>
<protein>
    <submittedName>
        <fullName evidence="2">DUF3060 domain-containing protein</fullName>
    </submittedName>
</protein>
<dbReference type="InterPro" id="IPR021417">
    <property type="entry name" value="DUF3060"/>
</dbReference>
<evidence type="ECO:0000256" key="1">
    <source>
        <dbReference type="SAM" id="SignalP"/>
    </source>
</evidence>
<keyword evidence="1" id="KW-0732">Signal</keyword>
<dbReference type="EMBL" id="NWVD01000001">
    <property type="protein sequence ID" value="PCG10045.1"/>
    <property type="molecule type" value="Genomic_DNA"/>
</dbReference>
<dbReference type="RefSeq" id="WP_066485649.1">
    <property type="nucleotide sequence ID" value="NZ_JAIEOT010000055.1"/>
</dbReference>
<sequence>MRVMTGLGAVAASVLLATGGAAAAQAVHEGAGAEMPMTCEDGEAHITGASNRIAVQGPCRLLVIEGASNIVTVDLTADAAIRVRGAGNRVTWRAPGNARPRISSAGAGNVIRRMR</sequence>